<evidence type="ECO:0000256" key="4">
    <source>
        <dbReference type="ARBA" id="ARBA00022679"/>
    </source>
</evidence>
<comment type="catalytic activity">
    <reaction evidence="6">
        <text>L-lysyl-[protein] + 3 S-adenosyl-L-methionine = N(6),N(6),N(6)-trimethyl-L-lysyl-[protein] + 3 S-adenosyl-L-homocysteine + 3 H(+)</text>
        <dbReference type="Rhea" id="RHEA:54192"/>
        <dbReference type="Rhea" id="RHEA-COMP:9752"/>
        <dbReference type="Rhea" id="RHEA-COMP:13826"/>
        <dbReference type="ChEBI" id="CHEBI:15378"/>
        <dbReference type="ChEBI" id="CHEBI:29969"/>
        <dbReference type="ChEBI" id="CHEBI:57856"/>
        <dbReference type="ChEBI" id="CHEBI:59789"/>
        <dbReference type="ChEBI" id="CHEBI:61961"/>
    </reaction>
</comment>
<dbReference type="eggNOG" id="COG2264">
    <property type="taxonomic scope" value="Bacteria"/>
</dbReference>
<dbReference type="GO" id="GO:0005737">
    <property type="term" value="C:cytoplasm"/>
    <property type="evidence" value="ECO:0007669"/>
    <property type="project" value="UniProtKB-SubCell"/>
</dbReference>
<organism evidence="7 8">
    <name type="scientific">Maridesulfovibrio salexigens (strain ATCC 14822 / DSM 2638 / NCIMB 8403 / VKM B-1763)</name>
    <name type="common">Desulfovibrio salexigens</name>
    <dbReference type="NCBI Taxonomy" id="526222"/>
    <lineage>
        <taxon>Bacteria</taxon>
        <taxon>Pseudomonadati</taxon>
        <taxon>Thermodesulfobacteriota</taxon>
        <taxon>Desulfovibrionia</taxon>
        <taxon>Desulfovibrionales</taxon>
        <taxon>Desulfovibrionaceae</taxon>
        <taxon>Maridesulfovibrio</taxon>
    </lineage>
</organism>
<comment type="similarity">
    <text evidence="1 6">Belongs to the methyltransferase superfamily. PrmA family.</text>
</comment>
<dbReference type="SUPFAM" id="SSF53335">
    <property type="entry name" value="S-adenosyl-L-methionine-dependent methyltransferases"/>
    <property type="match status" value="1"/>
</dbReference>
<dbReference type="STRING" id="526222.Desal_1624"/>
<dbReference type="InterPro" id="IPR050078">
    <property type="entry name" value="Ribosomal_L11_MeTrfase_PrmA"/>
</dbReference>
<dbReference type="InterPro" id="IPR004498">
    <property type="entry name" value="Ribosomal_PrmA_MeTrfase"/>
</dbReference>
<dbReference type="PANTHER" id="PTHR43648:SF1">
    <property type="entry name" value="ELECTRON TRANSFER FLAVOPROTEIN BETA SUBUNIT LYSINE METHYLTRANSFERASE"/>
    <property type="match status" value="1"/>
</dbReference>
<keyword evidence="5 6" id="KW-0949">S-adenosyl-L-methionine</keyword>
<evidence type="ECO:0000256" key="2">
    <source>
        <dbReference type="ARBA" id="ARBA00022490"/>
    </source>
</evidence>
<sequence>MPKLLRIQFTLSELESDECQVYLGARVAHGWEEKPLDDDSIFYTIHLEDHPLGMEIVEEIKTRWPDAGCVGEEIEDENWGLAWKDYFEPVTCGQFEILPPWLLEKKTEGKNHIIIEPKMAFGTGSHPTTALCLELISKLADEGKLNANMEFFDLGTGSAILAIALAKLGLKGVGVDIDPQSIVCAQENIDNNDVDGIILSVGSADSIDPKLKYELVVANILSGPLIELCPDVTARLKENSILILSGILVEQSEKVAAEYIKAGLPAPEIFTMGEWAGLLWRDVSAEDE</sequence>
<dbReference type="PANTHER" id="PTHR43648">
    <property type="entry name" value="ELECTRON TRANSFER FLAVOPROTEIN BETA SUBUNIT LYSINE METHYLTRANSFERASE"/>
    <property type="match status" value="1"/>
</dbReference>
<comment type="subcellular location">
    <subcellularLocation>
        <location evidence="6">Cytoplasm</location>
    </subcellularLocation>
</comment>
<evidence type="ECO:0000313" key="8">
    <source>
        <dbReference type="Proteomes" id="UP000002601"/>
    </source>
</evidence>
<dbReference type="Pfam" id="PF06325">
    <property type="entry name" value="PrmA"/>
    <property type="match status" value="1"/>
</dbReference>
<dbReference type="CDD" id="cd02440">
    <property type="entry name" value="AdoMet_MTases"/>
    <property type="match status" value="1"/>
</dbReference>
<dbReference type="GO" id="GO:0032259">
    <property type="term" value="P:methylation"/>
    <property type="evidence" value="ECO:0007669"/>
    <property type="project" value="UniProtKB-KW"/>
</dbReference>
<dbReference type="OrthoDB" id="9785995at2"/>
<feature type="binding site" evidence="6">
    <location>
        <position position="176"/>
    </location>
    <ligand>
        <name>S-adenosyl-L-methionine</name>
        <dbReference type="ChEBI" id="CHEBI:59789"/>
    </ligand>
</feature>
<reference evidence="7 8" key="1">
    <citation type="submission" date="2009-06" db="EMBL/GenBank/DDBJ databases">
        <title>Complete sequence of Desulfovibrio salexigens DSM 2638.</title>
        <authorList>
            <consortium name="US DOE Joint Genome Institute"/>
            <person name="Lucas S."/>
            <person name="Copeland A."/>
            <person name="Lapidus A."/>
            <person name="Glavina del Rio T."/>
            <person name="Tice H."/>
            <person name="Bruce D."/>
            <person name="Goodwin L."/>
            <person name="Pitluck S."/>
            <person name="Munk A.C."/>
            <person name="Brettin T."/>
            <person name="Detter J.C."/>
            <person name="Han C."/>
            <person name="Tapia R."/>
            <person name="Larimer F."/>
            <person name="Land M."/>
            <person name="Hauser L."/>
            <person name="Kyrpides N."/>
            <person name="Anderson I."/>
            <person name="Wall J.D."/>
            <person name="Arkin A.P."/>
            <person name="Dehal P."/>
            <person name="Chivian D."/>
            <person name="Giles B."/>
            <person name="Hazen T.C."/>
        </authorList>
    </citation>
    <scope>NUCLEOTIDE SEQUENCE [LARGE SCALE GENOMIC DNA]</scope>
    <source>
        <strain evidence="8">ATCC 14822 / DSM 2638 / NCIMB 8403 / VKM B-1763</strain>
    </source>
</reference>
<dbReference type="RefSeq" id="WP_015851502.1">
    <property type="nucleotide sequence ID" value="NC_012881.1"/>
</dbReference>
<keyword evidence="8" id="KW-1185">Reference proteome</keyword>
<feature type="binding site" evidence="6">
    <location>
        <position position="129"/>
    </location>
    <ligand>
        <name>S-adenosyl-L-methionine</name>
        <dbReference type="ChEBI" id="CHEBI:59789"/>
    </ligand>
</feature>
<evidence type="ECO:0000256" key="6">
    <source>
        <dbReference type="HAMAP-Rule" id="MF_00735"/>
    </source>
</evidence>
<dbReference type="HOGENOM" id="CLU_049382_3_1_7"/>
<dbReference type="KEGG" id="dsa:Desal_1624"/>
<dbReference type="InterPro" id="IPR029063">
    <property type="entry name" value="SAM-dependent_MTases_sf"/>
</dbReference>
<dbReference type="GO" id="GO:0016279">
    <property type="term" value="F:protein-lysine N-methyltransferase activity"/>
    <property type="evidence" value="ECO:0007669"/>
    <property type="project" value="RHEA"/>
</dbReference>
<keyword evidence="4 6" id="KW-0808">Transferase</keyword>
<feature type="binding site" evidence="6">
    <location>
        <position position="155"/>
    </location>
    <ligand>
        <name>S-adenosyl-L-methionine</name>
        <dbReference type="ChEBI" id="CHEBI:59789"/>
    </ligand>
</feature>
<dbReference type="EMBL" id="CP001649">
    <property type="protein sequence ID" value="ACS79686.1"/>
    <property type="molecule type" value="Genomic_DNA"/>
</dbReference>
<dbReference type="Gene3D" id="3.40.50.150">
    <property type="entry name" value="Vaccinia Virus protein VP39"/>
    <property type="match status" value="1"/>
</dbReference>
<gene>
    <name evidence="6" type="primary">prmA</name>
    <name evidence="7" type="ordered locus">Desal_1624</name>
</gene>
<proteinExistence type="inferred from homology"/>
<dbReference type="HAMAP" id="MF_00735">
    <property type="entry name" value="Methyltr_PrmA"/>
    <property type="match status" value="1"/>
</dbReference>
<keyword evidence="3 6" id="KW-0489">Methyltransferase</keyword>
<dbReference type="EC" id="2.1.1.-" evidence="6"/>
<dbReference type="Proteomes" id="UP000002601">
    <property type="component" value="Chromosome"/>
</dbReference>
<evidence type="ECO:0000256" key="3">
    <source>
        <dbReference type="ARBA" id="ARBA00022603"/>
    </source>
</evidence>
<keyword evidence="2 6" id="KW-0963">Cytoplasm</keyword>
<evidence type="ECO:0000256" key="5">
    <source>
        <dbReference type="ARBA" id="ARBA00022691"/>
    </source>
</evidence>
<feature type="binding site" evidence="6">
    <location>
        <position position="219"/>
    </location>
    <ligand>
        <name>S-adenosyl-L-methionine</name>
        <dbReference type="ChEBI" id="CHEBI:59789"/>
    </ligand>
</feature>
<protein>
    <recommendedName>
        <fullName evidence="6">Ribosomal protein L11 methyltransferase</fullName>
        <shortName evidence="6">L11 Mtase</shortName>
        <ecNumber evidence="6">2.1.1.-</ecNumber>
    </recommendedName>
</protein>
<evidence type="ECO:0000313" key="7">
    <source>
        <dbReference type="EMBL" id="ACS79686.1"/>
    </source>
</evidence>
<accession>C6BSY2</accession>
<comment type="function">
    <text evidence="6">Methylates ribosomal protein L11.</text>
</comment>
<name>C6BSY2_MARSD</name>
<dbReference type="AlphaFoldDB" id="C6BSY2"/>
<evidence type="ECO:0000256" key="1">
    <source>
        <dbReference type="ARBA" id="ARBA00009741"/>
    </source>
</evidence>